<evidence type="ECO:0000313" key="3">
    <source>
        <dbReference type="Proteomes" id="UP000277928"/>
    </source>
</evidence>
<protein>
    <submittedName>
        <fullName evidence="2">Uncharacterized protein</fullName>
    </submittedName>
</protein>
<dbReference type="OrthoDB" id="5847984at2759"/>
<reference evidence="2 3" key="1">
    <citation type="submission" date="2018-08" db="EMBL/GenBank/DDBJ databases">
        <authorList>
            <person name="Laetsch R D."/>
            <person name="Stevens L."/>
            <person name="Kumar S."/>
            <person name="Blaxter L. M."/>
        </authorList>
    </citation>
    <scope>NUCLEOTIDE SEQUENCE [LARGE SCALE GENOMIC DNA]</scope>
</reference>
<dbReference type="EMBL" id="UYRX01000368">
    <property type="protein sequence ID" value="VDK81027.1"/>
    <property type="molecule type" value="Genomic_DNA"/>
</dbReference>
<organism evidence="2 3">
    <name type="scientific">Litomosoides sigmodontis</name>
    <name type="common">Filarial nematode worm</name>
    <dbReference type="NCBI Taxonomy" id="42156"/>
    <lineage>
        <taxon>Eukaryota</taxon>
        <taxon>Metazoa</taxon>
        <taxon>Ecdysozoa</taxon>
        <taxon>Nematoda</taxon>
        <taxon>Chromadorea</taxon>
        <taxon>Rhabditida</taxon>
        <taxon>Spirurina</taxon>
        <taxon>Spiruromorpha</taxon>
        <taxon>Filarioidea</taxon>
        <taxon>Onchocercidae</taxon>
        <taxon>Litomosoides</taxon>
    </lineage>
</organism>
<keyword evidence="3" id="KW-1185">Reference proteome</keyword>
<dbReference type="STRING" id="42156.A0A3P6T7P5"/>
<dbReference type="Proteomes" id="UP000277928">
    <property type="component" value="Unassembled WGS sequence"/>
</dbReference>
<feature type="region of interest" description="Disordered" evidence="1">
    <location>
        <begin position="132"/>
        <end position="243"/>
    </location>
</feature>
<accession>A0A3P6T7P5</accession>
<proteinExistence type="predicted"/>
<evidence type="ECO:0000256" key="1">
    <source>
        <dbReference type="SAM" id="MobiDB-lite"/>
    </source>
</evidence>
<sequence length="265" mass="30211">MNELDRFFRQVRLLDPLSIVPDENTEFSDNSMPEYTSTSTQSSIKNIPHERIIPIKLVGEQSTNFESLNYNSSQLPLTKPYLFDPKRTTHHEYLTNLRKDGRLSDGEYANIQNFDTMISRTKPHETLINDIPRENEIVKKQSLPSNENENGAGYLHMRRTPPPEYSTETRALSRHSSDDEGRGTAKIKKRMSPLLDIESQQKALHSRSAVQRQIARRTSSGSEHSKIYGAPSQQQHLAKNRQVKQTEQVIKNLAALLSPSLSGDQ</sequence>
<gene>
    <name evidence="2" type="ORF">NLS_LOCUS5142</name>
</gene>
<name>A0A3P6T7P5_LITSI</name>
<dbReference type="AlphaFoldDB" id="A0A3P6T7P5"/>
<feature type="compositionally biased region" description="Polar residues" evidence="1">
    <location>
        <begin position="231"/>
        <end position="243"/>
    </location>
</feature>
<evidence type="ECO:0000313" key="2">
    <source>
        <dbReference type="EMBL" id="VDK81027.1"/>
    </source>
</evidence>
<feature type="compositionally biased region" description="Polar residues" evidence="1">
    <location>
        <begin position="198"/>
        <end position="222"/>
    </location>
</feature>